<reference evidence="2 3" key="1">
    <citation type="submission" date="2022-03" db="EMBL/GenBank/DDBJ databases">
        <title>Streptomyces yunnanensis P86,complete genome.</title>
        <authorList>
            <person name="Chen S."/>
            <person name="Zhang Q."/>
        </authorList>
    </citation>
    <scope>NUCLEOTIDE SEQUENCE [LARGE SCALE GENOMIC DNA]</scope>
    <source>
        <strain evidence="2 3">P86</strain>
    </source>
</reference>
<evidence type="ECO:0008006" key="4">
    <source>
        <dbReference type="Google" id="ProtNLM"/>
    </source>
</evidence>
<dbReference type="Gene3D" id="1.10.260.40">
    <property type="entry name" value="lambda repressor-like DNA-binding domains"/>
    <property type="match status" value="1"/>
</dbReference>
<evidence type="ECO:0000313" key="2">
    <source>
        <dbReference type="EMBL" id="WEB39257.1"/>
    </source>
</evidence>
<gene>
    <name evidence="2" type="ORF">MOV08_08195</name>
</gene>
<accession>A0ABY8A6F4</accession>
<dbReference type="Proteomes" id="UP001218629">
    <property type="component" value="Chromosome"/>
</dbReference>
<organism evidence="2 3">
    <name type="scientific">Streptomyces yunnanensis</name>
    <dbReference type="NCBI Taxonomy" id="156453"/>
    <lineage>
        <taxon>Bacteria</taxon>
        <taxon>Bacillati</taxon>
        <taxon>Actinomycetota</taxon>
        <taxon>Actinomycetes</taxon>
        <taxon>Kitasatosporales</taxon>
        <taxon>Streptomycetaceae</taxon>
        <taxon>Streptomyces</taxon>
    </lineage>
</organism>
<name>A0ABY8A6F4_9ACTN</name>
<sequence length="113" mass="12999">MEYKNQQVADEINRRNEEGSITAEYIRRLRREDGPTPSIEKASYLADFFKVPLDYFRLPSDAAESSAVVQSVLKELNRFLVERRKSDENEENETLRVLARSARGLSPRAKPAP</sequence>
<dbReference type="RefSeq" id="WP_039630641.1">
    <property type="nucleotide sequence ID" value="NZ_CP095749.1"/>
</dbReference>
<proteinExistence type="predicted"/>
<dbReference type="EMBL" id="CP095749">
    <property type="protein sequence ID" value="WEB39257.1"/>
    <property type="molecule type" value="Genomic_DNA"/>
</dbReference>
<keyword evidence="3" id="KW-1185">Reference proteome</keyword>
<dbReference type="InterPro" id="IPR010982">
    <property type="entry name" value="Lambda_DNA-bd_dom_sf"/>
</dbReference>
<evidence type="ECO:0000256" key="1">
    <source>
        <dbReference type="SAM" id="MobiDB-lite"/>
    </source>
</evidence>
<feature type="region of interest" description="Disordered" evidence="1">
    <location>
        <begin position="84"/>
        <end position="113"/>
    </location>
</feature>
<protein>
    <recommendedName>
        <fullName evidence="4">HTH cro/C1-type domain-containing protein</fullName>
    </recommendedName>
</protein>
<evidence type="ECO:0000313" key="3">
    <source>
        <dbReference type="Proteomes" id="UP001218629"/>
    </source>
</evidence>